<dbReference type="AlphaFoldDB" id="A0A4R5QD03"/>
<protein>
    <submittedName>
        <fullName evidence="2">Tripartite tricarboxylate transporter substrate binding protein</fullName>
    </submittedName>
</protein>
<reference evidence="2 3" key="1">
    <citation type="journal article" date="2016" name="J. Microbiol.">
        <title>Dankookia rubra gen. nov., sp. nov., an alphaproteobacterium isolated from sediment of a shallow stream.</title>
        <authorList>
            <person name="Kim W.H."/>
            <person name="Kim D.H."/>
            <person name="Kang K."/>
            <person name="Ahn T.Y."/>
        </authorList>
    </citation>
    <scope>NUCLEOTIDE SEQUENCE [LARGE SCALE GENOMIC DNA]</scope>
    <source>
        <strain evidence="2 3">JCM30602</strain>
    </source>
</reference>
<dbReference type="EMBL" id="SMSJ01000027">
    <property type="protein sequence ID" value="TDH61052.1"/>
    <property type="molecule type" value="Genomic_DNA"/>
</dbReference>
<sequence length="363" mass="39424">MPTSPAARAWSRCLWPAMPRCGSGRISRWRSSAPSSVAEAAVRRRSLIAGLAFAAPAVARAQGDWPGSRPVRIIQPSQAGSPADVYARLLAEHFTKAFGGTFVVENRVGGTGTIGTAAVAQAPPDGWTLMFTSNTSHVVAPLVLRGLSYDPVRDFVAIAGLYHYPMLLIINPAIPARTTAEFVAWAKARPQGVNMASVGIGSVGHMMAERFHLRAGFRREHIPYRGGPSAVLAVSQGESDYIFDNIGNSGTFMREGRLRGLSATGRSRPRRMPQVPTLAEEGFPGMNEDVWFGLWGAAGLPRPFVEGVNAEANRWLLSPDIRRRMDEAGHDSLAGPPEAMHGYWMEDRRNWVEIVRETGVTVE</sequence>
<comment type="caution">
    <text evidence="2">The sequence shown here is derived from an EMBL/GenBank/DDBJ whole genome shotgun (WGS) entry which is preliminary data.</text>
</comment>
<proteinExistence type="inferred from homology"/>
<comment type="similarity">
    <text evidence="1">Belongs to the UPF0065 (bug) family.</text>
</comment>
<dbReference type="InterPro" id="IPR042100">
    <property type="entry name" value="Bug_dom1"/>
</dbReference>
<gene>
    <name evidence="2" type="ORF">E2C06_18930</name>
</gene>
<evidence type="ECO:0000256" key="1">
    <source>
        <dbReference type="ARBA" id="ARBA00006987"/>
    </source>
</evidence>
<dbReference type="OrthoDB" id="7248179at2"/>
<dbReference type="Gene3D" id="3.40.190.10">
    <property type="entry name" value="Periplasmic binding protein-like II"/>
    <property type="match status" value="1"/>
</dbReference>
<evidence type="ECO:0000313" key="2">
    <source>
        <dbReference type="EMBL" id="TDH61052.1"/>
    </source>
</evidence>
<dbReference type="Gene3D" id="3.40.190.150">
    <property type="entry name" value="Bordetella uptake gene, domain 1"/>
    <property type="match status" value="1"/>
</dbReference>
<dbReference type="Proteomes" id="UP000295096">
    <property type="component" value="Unassembled WGS sequence"/>
</dbReference>
<dbReference type="InterPro" id="IPR005064">
    <property type="entry name" value="BUG"/>
</dbReference>
<accession>A0A4R5QD03</accession>
<dbReference type="Pfam" id="PF03401">
    <property type="entry name" value="TctC"/>
    <property type="match status" value="1"/>
</dbReference>
<dbReference type="PIRSF" id="PIRSF017082">
    <property type="entry name" value="YflP"/>
    <property type="match status" value="1"/>
</dbReference>
<dbReference type="CDD" id="cd07012">
    <property type="entry name" value="PBP2_Bug_TTT"/>
    <property type="match status" value="1"/>
</dbReference>
<keyword evidence="3" id="KW-1185">Reference proteome</keyword>
<evidence type="ECO:0000313" key="3">
    <source>
        <dbReference type="Proteomes" id="UP000295096"/>
    </source>
</evidence>
<organism evidence="2 3">
    <name type="scientific">Dankookia rubra</name>
    <dbReference type="NCBI Taxonomy" id="1442381"/>
    <lineage>
        <taxon>Bacteria</taxon>
        <taxon>Pseudomonadati</taxon>
        <taxon>Pseudomonadota</taxon>
        <taxon>Alphaproteobacteria</taxon>
        <taxon>Acetobacterales</taxon>
        <taxon>Roseomonadaceae</taxon>
        <taxon>Dankookia</taxon>
    </lineage>
</organism>
<dbReference type="PANTHER" id="PTHR42928">
    <property type="entry name" value="TRICARBOXYLATE-BINDING PROTEIN"/>
    <property type="match status" value="1"/>
</dbReference>
<dbReference type="PANTHER" id="PTHR42928:SF5">
    <property type="entry name" value="BLR1237 PROTEIN"/>
    <property type="match status" value="1"/>
</dbReference>
<name>A0A4R5QD03_9PROT</name>